<evidence type="ECO:0000256" key="3">
    <source>
        <dbReference type="ARBA" id="ARBA00022676"/>
    </source>
</evidence>
<evidence type="ECO:0000256" key="7">
    <source>
        <dbReference type="ARBA" id="ARBA00023136"/>
    </source>
</evidence>
<dbReference type="AlphaFoldDB" id="L0D563"/>
<dbReference type="Proteomes" id="UP000010798">
    <property type="component" value="Chromosome"/>
</dbReference>
<feature type="transmembrane region" description="Helical" evidence="8">
    <location>
        <begin position="211"/>
        <end position="229"/>
    </location>
</feature>
<evidence type="ECO:0000256" key="4">
    <source>
        <dbReference type="ARBA" id="ARBA00022679"/>
    </source>
</evidence>
<sequence length="518" mass="56355">MPETRLGAARLALIAGMAALTLGLGLGSAKHLTYHEAFVAQAAREMIASGSGLVPTIGDRPWLEKPPLAVWLVALLGRVTGEVDEVVARAPSAVAGALLTVGVATLAAGRFGASVGLLTGLVQATTLWTMMRGRLAEADMLLACLVTWTVVAFDRLRDEVDGPRPWRWAFFTGLGLTALAKGIGFGAVLVAAVVVLVLVWERDRATLRKLWCLKGWGLAGALALTWPILVMGRYPMVLGLWTLHVADRLAARPEHFAGGSPWWQYGPALLGQALPWTPLALVGAWRSLGRAVDPPGGTDRLLWAWAVAPVVLLSMATVKNGHYAIYALPPWSVWTALSLARLGSRLRARGWAPEQVRLAARASFVGLGLACAFGFAWLAPWLDERGVEWAFYEAAGQALRVDEPLVLLYDDWDRDPYPTPFGPVPHDLAVRLYYFDRPACWRNGVKALAARLPAPGLEPFAVLGRDRDLPALRRLGRVETVLEGPRLRSRASRVDDRTFALYRVRPEVVASLDTDHRQ</sequence>
<feature type="domain" description="Glycosyltransferase RgtA/B/C/D-like" evidence="9">
    <location>
        <begin position="65"/>
        <end position="229"/>
    </location>
</feature>
<feature type="transmembrane region" description="Helical" evidence="8">
    <location>
        <begin position="93"/>
        <end position="122"/>
    </location>
</feature>
<evidence type="ECO:0000256" key="2">
    <source>
        <dbReference type="ARBA" id="ARBA00022475"/>
    </source>
</evidence>
<dbReference type="GO" id="GO:0016763">
    <property type="term" value="F:pentosyltransferase activity"/>
    <property type="evidence" value="ECO:0007669"/>
    <property type="project" value="TreeGrafter"/>
</dbReference>
<keyword evidence="3" id="KW-0328">Glycosyltransferase</keyword>
<feature type="transmembrane region" description="Helical" evidence="8">
    <location>
        <begin position="134"/>
        <end position="153"/>
    </location>
</feature>
<feature type="transmembrane region" description="Helical" evidence="8">
    <location>
        <begin position="301"/>
        <end position="318"/>
    </location>
</feature>
<evidence type="ECO:0000313" key="10">
    <source>
        <dbReference type="EMBL" id="AGA24579.1"/>
    </source>
</evidence>
<dbReference type="EMBL" id="CP003364">
    <property type="protein sequence ID" value="AGA24579.1"/>
    <property type="molecule type" value="Genomic_DNA"/>
</dbReference>
<comment type="subcellular location">
    <subcellularLocation>
        <location evidence="1">Cell membrane</location>
        <topology evidence="1">Multi-pass membrane protein</topology>
    </subcellularLocation>
</comment>
<dbReference type="HOGENOM" id="CLU_534050_0_0_0"/>
<evidence type="ECO:0000313" key="11">
    <source>
        <dbReference type="Proteomes" id="UP000010798"/>
    </source>
</evidence>
<dbReference type="eggNOG" id="COG1807">
    <property type="taxonomic scope" value="Bacteria"/>
</dbReference>
<feature type="transmembrane region" description="Helical" evidence="8">
    <location>
        <begin position="364"/>
        <end position="382"/>
    </location>
</feature>
<dbReference type="KEGG" id="saci:Sinac_0121"/>
<dbReference type="GO" id="GO:0010041">
    <property type="term" value="P:response to iron(III) ion"/>
    <property type="evidence" value="ECO:0007669"/>
    <property type="project" value="TreeGrafter"/>
</dbReference>
<feature type="transmembrane region" description="Helical" evidence="8">
    <location>
        <begin position="173"/>
        <end position="199"/>
    </location>
</feature>
<name>L0D563_SINAD</name>
<dbReference type="PANTHER" id="PTHR33908:SF3">
    <property type="entry name" value="UNDECAPRENYL PHOSPHATE-ALPHA-4-AMINO-4-DEOXY-L-ARABINOSE ARABINOSYL TRANSFERASE"/>
    <property type="match status" value="1"/>
</dbReference>
<keyword evidence="6 8" id="KW-1133">Transmembrane helix</keyword>
<keyword evidence="11" id="KW-1185">Reference proteome</keyword>
<evidence type="ECO:0000256" key="5">
    <source>
        <dbReference type="ARBA" id="ARBA00022692"/>
    </source>
</evidence>
<dbReference type="InterPro" id="IPR038731">
    <property type="entry name" value="RgtA/B/C-like"/>
</dbReference>
<keyword evidence="4 10" id="KW-0808">Transferase</keyword>
<gene>
    <name evidence="10" type="ordered locus">Sinac_0121</name>
</gene>
<evidence type="ECO:0000256" key="8">
    <source>
        <dbReference type="SAM" id="Phobius"/>
    </source>
</evidence>
<dbReference type="STRING" id="886293.Sinac_0121"/>
<evidence type="ECO:0000256" key="6">
    <source>
        <dbReference type="ARBA" id="ARBA00022989"/>
    </source>
</evidence>
<keyword evidence="7 8" id="KW-0472">Membrane</keyword>
<dbReference type="Pfam" id="PF13231">
    <property type="entry name" value="PMT_2"/>
    <property type="match status" value="1"/>
</dbReference>
<dbReference type="GO" id="GO:0005886">
    <property type="term" value="C:plasma membrane"/>
    <property type="evidence" value="ECO:0007669"/>
    <property type="project" value="UniProtKB-SubCell"/>
</dbReference>
<keyword evidence="2" id="KW-1003">Cell membrane</keyword>
<dbReference type="GO" id="GO:0009103">
    <property type="term" value="P:lipopolysaccharide biosynthetic process"/>
    <property type="evidence" value="ECO:0007669"/>
    <property type="project" value="UniProtKB-ARBA"/>
</dbReference>
<dbReference type="RefSeq" id="WP_015243764.1">
    <property type="nucleotide sequence ID" value="NC_019892.1"/>
</dbReference>
<evidence type="ECO:0000259" key="9">
    <source>
        <dbReference type="Pfam" id="PF13231"/>
    </source>
</evidence>
<accession>L0D563</accession>
<dbReference type="PANTHER" id="PTHR33908">
    <property type="entry name" value="MANNOSYLTRANSFERASE YKCB-RELATED"/>
    <property type="match status" value="1"/>
</dbReference>
<keyword evidence="5 8" id="KW-0812">Transmembrane</keyword>
<dbReference type="InterPro" id="IPR050297">
    <property type="entry name" value="LipidA_mod_glycosyltrf_83"/>
</dbReference>
<feature type="transmembrane region" description="Helical" evidence="8">
    <location>
        <begin position="269"/>
        <end position="289"/>
    </location>
</feature>
<feature type="transmembrane region" description="Helical" evidence="8">
    <location>
        <begin position="324"/>
        <end position="343"/>
    </location>
</feature>
<proteinExistence type="predicted"/>
<protein>
    <submittedName>
        <fullName evidence="10">PMT family glycosyltransferase, 4-amino-4-deoxy-L-arabinose transferase</fullName>
    </submittedName>
</protein>
<reference evidence="10 11" key="1">
    <citation type="submission" date="2012-02" db="EMBL/GenBank/DDBJ databases">
        <title>Complete sequence of chromosome of Singulisphaera acidiphila DSM 18658.</title>
        <authorList>
            <consortium name="US DOE Joint Genome Institute (JGI-PGF)"/>
            <person name="Lucas S."/>
            <person name="Copeland A."/>
            <person name="Lapidus A."/>
            <person name="Glavina del Rio T."/>
            <person name="Dalin E."/>
            <person name="Tice H."/>
            <person name="Bruce D."/>
            <person name="Goodwin L."/>
            <person name="Pitluck S."/>
            <person name="Peters L."/>
            <person name="Ovchinnikova G."/>
            <person name="Chertkov O."/>
            <person name="Kyrpides N."/>
            <person name="Mavromatis K."/>
            <person name="Ivanova N."/>
            <person name="Brettin T."/>
            <person name="Detter J.C."/>
            <person name="Han C."/>
            <person name="Larimer F."/>
            <person name="Land M."/>
            <person name="Hauser L."/>
            <person name="Markowitz V."/>
            <person name="Cheng J.-F."/>
            <person name="Hugenholtz P."/>
            <person name="Woyke T."/>
            <person name="Wu D."/>
            <person name="Tindall B."/>
            <person name="Pomrenke H."/>
            <person name="Brambilla E."/>
            <person name="Klenk H.-P."/>
            <person name="Eisen J.A."/>
        </authorList>
    </citation>
    <scope>NUCLEOTIDE SEQUENCE [LARGE SCALE GENOMIC DNA]</scope>
    <source>
        <strain evidence="11">ATCC BAA-1392 / DSM 18658 / VKM B-2454 / MOB10</strain>
    </source>
</reference>
<evidence type="ECO:0000256" key="1">
    <source>
        <dbReference type="ARBA" id="ARBA00004651"/>
    </source>
</evidence>
<organism evidence="10 11">
    <name type="scientific">Singulisphaera acidiphila (strain ATCC BAA-1392 / DSM 18658 / VKM B-2454 / MOB10)</name>
    <dbReference type="NCBI Taxonomy" id="886293"/>
    <lineage>
        <taxon>Bacteria</taxon>
        <taxon>Pseudomonadati</taxon>
        <taxon>Planctomycetota</taxon>
        <taxon>Planctomycetia</taxon>
        <taxon>Isosphaerales</taxon>
        <taxon>Isosphaeraceae</taxon>
        <taxon>Singulisphaera</taxon>
    </lineage>
</organism>